<reference evidence="2 3" key="1">
    <citation type="submission" date="2016-07" db="EMBL/GenBank/DDBJ databases">
        <title>Pervasive Adenine N6-methylation of Active Genes in Fungi.</title>
        <authorList>
            <consortium name="DOE Joint Genome Institute"/>
            <person name="Mondo S.J."/>
            <person name="Dannebaum R.O."/>
            <person name="Kuo R.C."/>
            <person name="Labutti K."/>
            <person name="Haridas S."/>
            <person name="Kuo A."/>
            <person name="Salamov A."/>
            <person name="Ahrendt S.R."/>
            <person name="Lipzen A."/>
            <person name="Sullivan W."/>
            <person name="Andreopoulos W.B."/>
            <person name="Clum A."/>
            <person name="Lindquist E."/>
            <person name="Daum C."/>
            <person name="Ramamoorthy G.K."/>
            <person name="Gryganskyi A."/>
            <person name="Culley D."/>
            <person name="Magnuson J.K."/>
            <person name="James T.Y."/>
            <person name="O'Malley M.A."/>
            <person name="Stajich J.E."/>
            <person name="Spatafora J.W."/>
            <person name="Visel A."/>
            <person name="Grigoriev I.V."/>
        </authorList>
    </citation>
    <scope>NUCLEOTIDE SEQUENCE [LARGE SCALE GENOMIC DNA]</scope>
    <source>
        <strain evidence="2 3">NRRL 3301</strain>
    </source>
</reference>
<accession>A0A1X2G2V9</accession>
<evidence type="ECO:0000313" key="3">
    <source>
        <dbReference type="Proteomes" id="UP000242146"/>
    </source>
</evidence>
<dbReference type="GO" id="GO:0006914">
    <property type="term" value="P:autophagy"/>
    <property type="evidence" value="ECO:0007669"/>
    <property type="project" value="TreeGrafter"/>
</dbReference>
<dbReference type="STRING" id="101127.A0A1X2G2V9"/>
<organism evidence="2 3">
    <name type="scientific">Hesseltinella vesiculosa</name>
    <dbReference type="NCBI Taxonomy" id="101127"/>
    <lineage>
        <taxon>Eukaryota</taxon>
        <taxon>Fungi</taxon>
        <taxon>Fungi incertae sedis</taxon>
        <taxon>Mucoromycota</taxon>
        <taxon>Mucoromycotina</taxon>
        <taxon>Mucoromycetes</taxon>
        <taxon>Mucorales</taxon>
        <taxon>Cunninghamellaceae</taxon>
        <taxon>Hesseltinella</taxon>
    </lineage>
</organism>
<dbReference type="InterPro" id="IPR027819">
    <property type="entry name" value="C9orf72"/>
</dbReference>
<protein>
    <submittedName>
        <fullName evidence="2">Uncharacterized protein</fullName>
    </submittedName>
</protein>
<gene>
    <name evidence="2" type="ORF">DM01DRAFT_261488</name>
</gene>
<dbReference type="EMBL" id="MCGT01000057">
    <property type="protein sequence ID" value="ORX43175.1"/>
    <property type="molecule type" value="Genomic_DNA"/>
</dbReference>
<dbReference type="GO" id="GO:0005085">
    <property type="term" value="F:guanyl-nucleotide exchange factor activity"/>
    <property type="evidence" value="ECO:0007669"/>
    <property type="project" value="InterPro"/>
</dbReference>
<evidence type="ECO:0000313" key="2">
    <source>
        <dbReference type="EMBL" id="ORX43175.1"/>
    </source>
</evidence>
<dbReference type="GO" id="GO:0005776">
    <property type="term" value="C:autophagosome"/>
    <property type="evidence" value="ECO:0007669"/>
    <property type="project" value="TreeGrafter"/>
</dbReference>
<evidence type="ECO:0000256" key="1">
    <source>
        <dbReference type="SAM" id="MobiDB-lite"/>
    </source>
</evidence>
<sequence length="204" mass="23419">MEESKSRLEMLLMKSPVPTTVVDLTKMQIKQTLLQPSYRRSAYQWQDTFLHRAEEDFSFFVTNGHKPPAEAPVKRMFALQRTEQEAPMVQTLIQEAFQLPDRCREAYVRQWRQALIKQAAALVKFVQDESSALLAHATTANDHQTSTSSSTSSSMTPSLSNDIVQRMMDALGIIHWDDFLLILTQADKMRPGMMEFVDSYSKRL</sequence>
<proteinExistence type="predicted"/>
<keyword evidence="3" id="KW-1185">Reference proteome</keyword>
<comment type="caution">
    <text evidence="2">The sequence shown here is derived from an EMBL/GenBank/DDBJ whole genome shotgun (WGS) entry which is preliminary data.</text>
</comment>
<feature type="compositionally biased region" description="Low complexity" evidence="1">
    <location>
        <begin position="145"/>
        <end position="158"/>
    </location>
</feature>
<name>A0A1X2G2V9_9FUNG</name>
<dbReference type="PANTHER" id="PTHR31855">
    <property type="entry name" value="GUANINE NUCLEOTIDE EXCHANGE C9ORF72"/>
    <property type="match status" value="1"/>
</dbReference>
<dbReference type="GO" id="GO:0006897">
    <property type="term" value="P:endocytosis"/>
    <property type="evidence" value="ECO:0007669"/>
    <property type="project" value="TreeGrafter"/>
</dbReference>
<dbReference type="OrthoDB" id="10252077at2759"/>
<dbReference type="PROSITE" id="PS51835">
    <property type="entry name" value="DENN_C9ORF72"/>
    <property type="match status" value="1"/>
</dbReference>
<dbReference type="Proteomes" id="UP000242146">
    <property type="component" value="Unassembled WGS sequence"/>
</dbReference>
<dbReference type="GO" id="GO:0005768">
    <property type="term" value="C:endosome"/>
    <property type="evidence" value="ECO:0007669"/>
    <property type="project" value="TreeGrafter"/>
</dbReference>
<dbReference type="PANTHER" id="PTHR31855:SF2">
    <property type="entry name" value="GUANINE NUCLEOTIDE EXCHANGE FACTOR C9ORF72"/>
    <property type="match status" value="1"/>
</dbReference>
<dbReference type="AlphaFoldDB" id="A0A1X2G2V9"/>
<feature type="region of interest" description="Disordered" evidence="1">
    <location>
        <begin position="137"/>
        <end position="158"/>
    </location>
</feature>